<name>A0A7X5LNZ2_9ALTE</name>
<proteinExistence type="predicted"/>
<keyword evidence="2" id="KW-1185">Reference proteome</keyword>
<comment type="caution">
    <text evidence="1">The sequence shown here is derived from an EMBL/GenBank/DDBJ whole genome shotgun (WGS) entry which is preliminary data.</text>
</comment>
<organism evidence="1 2">
    <name type="scientific">Alteromonas profundi</name>
    <dbReference type="NCBI Taxonomy" id="2696062"/>
    <lineage>
        <taxon>Bacteria</taxon>
        <taxon>Pseudomonadati</taxon>
        <taxon>Pseudomonadota</taxon>
        <taxon>Gammaproteobacteria</taxon>
        <taxon>Alteromonadales</taxon>
        <taxon>Alteromonadaceae</taxon>
        <taxon>Alteromonas/Salinimonas group</taxon>
        <taxon>Alteromonas</taxon>
    </lineage>
</organism>
<evidence type="ECO:0000313" key="2">
    <source>
        <dbReference type="Proteomes" id="UP000470213"/>
    </source>
</evidence>
<dbReference type="EMBL" id="JAAAWN010000031">
    <property type="protein sequence ID" value="NDV92885.1"/>
    <property type="molecule type" value="Genomic_DNA"/>
</dbReference>
<evidence type="ECO:0000313" key="1">
    <source>
        <dbReference type="EMBL" id="NDV92885.1"/>
    </source>
</evidence>
<gene>
    <name evidence="1" type="ORF">GTH32_17090</name>
</gene>
<sequence>MRSYSWFILISFITLLFLSGCDKKEKGVGRYGMLDENTPEYVTIAFLRSIYEDDNLDTAIALSDESLARILTRYHTNGNAQRHLINLKYDTVELTPQSNNDVGRNQYAEKSTITVFFSGMYDGDKIEDIRSIDLKKIDGEWKITKVHPDHFF</sequence>
<accession>A0A7X5LNZ2</accession>
<dbReference type="AlphaFoldDB" id="A0A7X5LNZ2"/>
<reference evidence="1 2" key="1">
    <citation type="submission" date="2020-01" db="EMBL/GenBank/DDBJ databases">
        <authorList>
            <person name="Chen J."/>
            <person name="Zhu S."/>
            <person name="Yang J."/>
        </authorList>
    </citation>
    <scope>NUCLEOTIDE SEQUENCE [LARGE SCALE GENOMIC DNA]</scope>
    <source>
        <strain evidence="1 2">345S023</strain>
    </source>
</reference>
<evidence type="ECO:0008006" key="3">
    <source>
        <dbReference type="Google" id="ProtNLM"/>
    </source>
</evidence>
<protein>
    <recommendedName>
        <fullName evidence="3">Lipoprotein</fullName>
    </recommendedName>
</protein>
<dbReference type="Proteomes" id="UP000470213">
    <property type="component" value="Unassembled WGS sequence"/>
</dbReference>
<dbReference type="PROSITE" id="PS51257">
    <property type="entry name" value="PROKAR_LIPOPROTEIN"/>
    <property type="match status" value="1"/>
</dbReference>